<dbReference type="Pfam" id="PF04456">
    <property type="entry name" value="DUF503"/>
    <property type="match status" value="1"/>
</dbReference>
<evidence type="ECO:0000313" key="2">
    <source>
        <dbReference type="Proteomes" id="UP000197032"/>
    </source>
</evidence>
<reference evidence="2" key="1">
    <citation type="journal article" date="2017" name="Appl. Environ. Microbiol.">
        <title>Genomic analysis of Calderihabitans maritimus KKC1, a thermophilic hydrogenogenic carboxydotrophic bacterium isolated from marine sediment.</title>
        <authorList>
            <person name="Omae K."/>
            <person name="Yoneda Y."/>
            <person name="Fukuyama Y."/>
            <person name="Yoshida T."/>
            <person name="Sako Y."/>
        </authorList>
    </citation>
    <scope>NUCLEOTIDE SEQUENCE [LARGE SCALE GENOMIC DNA]</scope>
    <source>
        <strain evidence="2">KKC1</strain>
    </source>
</reference>
<dbReference type="InterPro" id="IPR007546">
    <property type="entry name" value="DUF503"/>
</dbReference>
<keyword evidence="2" id="KW-1185">Reference proteome</keyword>
<dbReference type="PANTHER" id="PTHR36441:SF1">
    <property type="entry name" value="DUF503 DOMAIN-CONTAINING PROTEIN"/>
    <property type="match status" value="1"/>
</dbReference>
<dbReference type="PANTHER" id="PTHR36441">
    <property type="entry name" value="HYPOTHETICAL CYTOSOLIC PROTEIN"/>
    <property type="match status" value="1"/>
</dbReference>
<evidence type="ECO:0000313" key="1">
    <source>
        <dbReference type="EMBL" id="GAW91303.1"/>
    </source>
</evidence>
<dbReference type="RefSeq" id="WP_088552867.1">
    <property type="nucleotide sequence ID" value="NZ_BDGJ01000011.1"/>
</dbReference>
<dbReference type="OrthoDB" id="9809023at2"/>
<organism evidence="1 2">
    <name type="scientific">Calderihabitans maritimus</name>
    <dbReference type="NCBI Taxonomy" id="1246530"/>
    <lineage>
        <taxon>Bacteria</taxon>
        <taxon>Bacillati</taxon>
        <taxon>Bacillota</taxon>
        <taxon>Clostridia</taxon>
        <taxon>Neomoorellales</taxon>
        <taxon>Calderihabitantaceae</taxon>
        <taxon>Calderihabitans</taxon>
    </lineage>
</organism>
<dbReference type="InterPro" id="IPR036746">
    <property type="entry name" value="TT1725-like_sf"/>
</dbReference>
<sequence length="93" mass="10589">MVVGLCIMRLHLAEANSLKDKRRVLRSLIDRVRSKFNVSIAEIGEQERWHLASVGIAVVSNETSHVHQMLSRLISFVENDAETELLEVHTEIL</sequence>
<protein>
    <recommendedName>
        <fullName evidence="3">DUF503 domain-containing protein</fullName>
    </recommendedName>
</protein>
<comment type="caution">
    <text evidence="1">The sequence shown here is derived from an EMBL/GenBank/DDBJ whole genome shotgun (WGS) entry which is preliminary data.</text>
</comment>
<dbReference type="AlphaFoldDB" id="A0A1Z5HP50"/>
<dbReference type="EMBL" id="BDGJ01000011">
    <property type="protein sequence ID" value="GAW91303.1"/>
    <property type="molecule type" value="Genomic_DNA"/>
</dbReference>
<proteinExistence type="predicted"/>
<name>A0A1Z5HP50_9FIRM</name>
<dbReference type="SUPFAM" id="SSF103007">
    <property type="entry name" value="Hypothetical protein TT1725"/>
    <property type="match status" value="1"/>
</dbReference>
<accession>A0A1Z5HP50</accession>
<dbReference type="Proteomes" id="UP000197032">
    <property type="component" value="Unassembled WGS sequence"/>
</dbReference>
<gene>
    <name evidence="1" type="ORF">KKC1_04650</name>
</gene>
<dbReference type="Gene3D" id="3.30.70.1120">
    <property type="entry name" value="TT1725-like"/>
    <property type="match status" value="1"/>
</dbReference>
<evidence type="ECO:0008006" key="3">
    <source>
        <dbReference type="Google" id="ProtNLM"/>
    </source>
</evidence>